<dbReference type="AlphaFoldDB" id="A0A7Y6N1C4"/>
<evidence type="ECO:0000313" key="3">
    <source>
        <dbReference type="Proteomes" id="UP000594380"/>
    </source>
</evidence>
<gene>
    <name evidence="2" type="ORF">G5S42_22395</name>
</gene>
<dbReference type="RefSeq" id="WP_176108763.1">
    <property type="nucleotide sequence ID" value="NZ_JAALDK010000001.1"/>
</dbReference>
<name>A0A7Y6N1C4_9BURK</name>
<accession>A0A7Y6N1C4</accession>
<organism evidence="2 3">
    <name type="scientific">Paraburkholderia youngii</name>
    <dbReference type="NCBI Taxonomy" id="2782701"/>
    <lineage>
        <taxon>Bacteria</taxon>
        <taxon>Pseudomonadati</taxon>
        <taxon>Pseudomonadota</taxon>
        <taxon>Betaproteobacteria</taxon>
        <taxon>Burkholderiales</taxon>
        <taxon>Burkholderiaceae</taxon>
        <taxon>Paraburkholderia</taxon>
    </lineage>
</organism>
<dbReference type="GeneID" id="301103099"/>
<dbReference type="Proteomes" id="UP000594380">
    <property type="component" value="Unassembled WGS sequence"/>
</dbReference>
<protein>
    <submittedName>
        <fullName evidence="2">Uncharacterized protein</fullName>
    </submittedName>
</protein>
<proteinExistence type="predicted"/>
<feature type="region of interest" description="Disordered" evidence="1">
    <location>
        <begin position="63"/>
        <end position="82"/>
    </location>
</feature>
<evidence type="ECO:0000313" key="2">
    <source>
        <dbReference type="EMBL" id="NUY02390.1"/>
    </source>
</evidence>
<evidence type="ECO:0000256" key="1">
    <source>
        <dbReference type="SAM" id="MobiDB-lite"/>
    </source>
</evidence>
<sequence length="127" mass="13138">MNSKTETQSRGKLLLKAILVVATIGAGTAAGAPNVGLDESLRSSADDQGAEVVRLGRRYMMPSRTLSDGAREPVSPPATEAPRTVYLPGAQTFLDTAFEPGEARNRYGAGSFASTALGSTASVPRGL</sequence>
<comment type="caution">
    <text evidence="2">The sequence shown here is derived from an EMBL/GenBank/DDBJ whole genome shotgun (WGS) entry which is preliminary data.</text>
</comment>
<reference evidence="2 3" key="1">
    <citation type="submission" date="2020-02" db="EMBL/GenBank/DDBJ databases">
        <title>Paraburkholderia simonii sp. nov. and Paraburkholderia youngii sp. nov. Brazilian and Mexican Mimosa-associated rhizobia.</title>
        <authorList>
            <person name="Mavima L."/>
            <person name="Beukes C.W."/>
            <person name="Chan W.Y."/>
            <person name="Palmer M."/>
            <person name="De Meyer S.E."/>
            <person name="James E.K."/>
            <person name="Venter S.N."/>
            <person name="Steenkamp E.T."/>
        </authorList>
    </citation>
    <scope>NUCLEOTIDE SEQUENCE [LARGE SCALE GENOMIC DNA]</scope>
    <source>
        <strain evidence="2 3">JPY169</strain>
    </source>
</reference>
<dbReference type="EMBL" id="JAALDK010000001">
    <property type="protein sequence ID" value="NUY02390.1"/>
    <property type="molecule type" value="Genomic_DNA"/>
</dbReference>